<name>A0ABP8NDP5_9BACT</name>
<evidence type="ECO:0000259" key="1">
    <source>
        <dbReference type="PROSITE" id="PS50943"/>
    </source>
</evidence>
<keyword evidence="3" id="KW-1185">Reference proteome</keyword>
<protein>
    <recommendedName>
        <fullName evidence="1">HTH cro/C1-type domain-containing protein</fullName>
    </recommendedName>
</protein>
<dbReference type="PROSITE" id="PS50943">
    <property type="entry name" value="HTH_CROC1"/>
    <property type="match status" value="1"/>
</dbReference>
<dbReference type="SUPFAM" id="SSF47413">
    <property type="entry name" value="lambda repressor-like DNA-binding domains"/>
    <property type="match status" value="1"/>
</dbReference>
<dbReference type="InterPro" id="IPR001387">
    <property type="entry name" value="Cro/C1-type_HTH"/>
</dbReference>
<organism evidence="2 3">
    <name type="scientific">Nibrella saemangeumensis</name>
    <dbReference type="NCBI Taxonomy" id="1084526"/>
    <lineage>
        <taxon>Bacteria</taxon>
        <taxon>Pseudomonadati</taxon>
        <taxon>Bacteroidota</taxon>
        <taxon>Cytophagia</taxon>
        <taxon>Cytophagales</taxon>
        <taxon>Spirosomataceae</taxon>
        <taxon>Nibrella</taxon>
    </lineage>
</organism>
<reference evidence="3" key="1">
    <citation type="journal article" date="2019" name="Int. J. Syst. Evol. Microbiol.">
        <title>The Global Catalogue of Microorganisms (GCM) 10K type strain sequencing project: providing services to taxonomists for standard genome sequencing and annotation.</title>
        <authorList>
            <consortium name="The Broad Institute Genomics Platform"/>
            <consortium name="The Broad Institute Genome Sequencing Center for Infectious Disease"/>
            <person name="Wu L."/>
            <person name="Ma J."/>
        </authorList>
    </citation>
    <scope>NUCLEOTIDE SEQUENCE [LARGE SCALE GENOMIC DNA]</scope>
    <source>
        <strain evidence="3">JCM 17927</strain>
    </source>
</reference>
<dbReference type="RefSeq" id="WP_345246918.1">
    <property type="nucleotide sequence ID" value="NZ_BAABHD010000076.1"/>
</dbReference>
<dbReference type="InterPro" id="IPR010982">
    <property type="entry name" value="Lambda_DNA-bd_dom_sf"/>
</dbReference>
<dbReference type="CDD" id="cd00093">
    <property type="entry name" value="HTH_XRE"/>
    <property type="match status" value="1"/>
</dbReference>
<sequence length="330" mass="36966">MIVNFLTERVMTTNEKISAIREKVGLNQHKFSKLIGVAPSTMARWERSASPDAPSRDALEKIAGAFNEISLEWLLDEDSTDLPESLTLSERGHKATTTKAENEGEWLRRFLDRYDITQQKLGDTMGVSRNQAHMYTKTARFHKEVHDSLLYALGKILGRPVATEEVFGGSRLSRVDMRPMADTMIAVPLIRVAHRSELSEARLKQIQDEFVPALMPDSLAFAPKTAVEPGRTGRYFALEIASNDRMEPALLPGYKVLVEWLEPAQYERLSDGVVAIQQFDNGLIVKRIEANRLRNGGSLELSAYNGSSVSLQQGDITLFFRVSRILDGAM</sequence>
<accession>A0ABP8NDP5</accession>
<dbReference type="Gene3D" id="1.10.260.40">
    <property type="entry name" value="lambda repressor-like DNA-binding domains"/>
    <property type="match status" value="1"/>
</dbReference>
<comment type="caution">
    <text evidence="2">The sequence shown here is derived from an EMBL/GenBank/DDBJ whole genome shotgun (WGS) entry which is preliminary data.</text>
</comment>
<dbReference type="Pfam" id="PF01381">
    <property type="entry name" value="HTH_3"/>
    <property type="match status" value="1"/>
</dbReference>
<evidence type="ECO:0000313" key="3">
    <source>
        <dbReference type="Proteomes" id="UP001501175"/>
    </source>
</evidence>
<proteinExistence type="predicted"/>
<dbReference type="Proteomes" id="UP001501175">
    <property type="component" value="Unassembled WGS sequence"/>
</dbReference>
<gene>
    <name evidence="2" type="ORF">GCM10023189_42870</name>
</gene>
<evidence type="ECO:0000313" key="2">
    <source>
        <dbReference type="EMBL" id="GAA4464102.1"/>
    </source>
</evidence>
<dbReference type="EMBL" id="BAABHD010000076">
    <property type="protein sequence ID" value="GAA4464102.1"/>
    <property type="molecule type" value="Genomic_DNA"/>
</dbReference>
<dbReference type="SMART" id="SM00530">
    <property type="entry name" value="HTH_XRE"/>
    <property type="match status" value="2"/>
</dbReference>
<feature type="domain" description="HTH cro/C1-type" evidence="1">
    <location>
        <begin position="17"/>
        <end position="74"/>
    </location>
</feature>